<dbReference type="InterPro" id="IPR009061">
    <property type="entry name" value="DNA-bd_dom_put_sf"/>
</dbReference>
<feature type="domain" description="Helix-turn-helix" evidence="1">
    <location>
        <begin position="6"/>
        <end position="56"/>
    </location>
</feature>
<name>A0A1W1D0U7_9ZZZZ</name>
<dbReference type="AlphaFoldDB" id="A0A1W1D0U7"/>
<evidence type="ECO:0000313" key="2">
    <source>
        <dbReference type="EMBL" id="SFV71595.1"/>
    </source>
</evidence>
<protein>
    <recommendedName>
        <fullName evidence="1">Helix-turn-helix domain-containing protein</fullName>
    </recommendedName>
</protein>
<proteinExistence type="predicted"/>
<accession>A0A1W1D0U7</accession>
<reference evidence="2" key="1">
    <citation type="submission" date="2016-10" db="EMBL/GenBank/DDBJ databases">
        <authorList>
            <person name="de Groot N.N."/>
        </authorList>
    </citation>
    <scope>NUCLEOTIDE SEQUENCE</scope>
</reference>
<dbReference type="Pfam" id="PF12728">
    <property type="entry name" value="HTH_17"/>
    <property type="match status" value="1"/>
</dbReference>
<dbReference type="SUPFAM" id="SSF46955">
    <property type="entry name" value="Putative DNA-binding domain"/>
    <property type="match status" value="1"/>
</dbReference>
<dbReference type="EMBL" id="FPHM01000278">
    <property type="protein sequence ID" value="SFV71595.1"/>
    <property type="molecule type" value="Genomic_DNA"/>
</dbReference>
<gene>
    <name evidence="2" type="ORF">MNB_SV-13-1489</name>
</gene>
<evidence type="ECO:0000259" key="1">
    <source>
        <dbReference type="Pfam" id="PF12728"/>
    </source>
</evidence>
<dbReference type="InterPro" id="IPR041657">
    <property type="entry name" value="HTH_17"/>
</dbReference>
<organism evidence="2">
    <name type="scientific">hydrothermal vent metagenome</name>
    <dbReference type="NCBI Taxonomy" id="652676"/>
    <lineage>
        <taxon>unclassified sequences</taxon>
        <taxon>metagenomes</taxon>
        <taxon>ecological metagenomes</taxon>
    </lineage>
</organism>
<sequence>MKQDKLFRVKEVAEYLAIGKSTAWYLSKKGLLHPIKLSERVTVWKQSDLDAFIASRIDEVEK</sequence>